<evidence type="ECO:0000313" key="1">
    <source>
        <dbReference type="EMBL" id="TWG81798.1"/>
    </source>
</evidence>
<gene>
    <name evidence="1" type="ORF">L602_000400001170</name>
</gene>
<accession>A0A562B9U8</accession>
<keyword evidence="2" id="KW-1185">Reference proteome</keyword>
<evidence type="ECO:0000313" key="2">
    <source>
        <dbReference type="Proteomes" id="UP000318141"/>
    </source>
</evidence>
<proteinExistence type="predicted"/>
<dbReference type="AlphaFoldDB" id="A0A562B9U8"/>
<name>A0A562B9U8_9BURK</name>
<sequence length="143" mass="15053">MRVNMWVNAWVNAWGVRHAGLPAGKRHRAATLALLLTSGAGWGAQAMPQPIGGMAPERADASFARHAGVRGEAGDVGDATRMLLAMQRDGAQAGQMLRVPGEQAALAYQRYLDSFRHPIPERFVGQTTGAGIVGARAAINGSP</sequence>
<organism evidence="1 2">
    <name type="scientific">Cupriavidus gilardii J11</name>
    <dbReference type="NCBI Taxonomy" id="936133"/>
    <lineage>
        <taxon>Bacteria</taxon>
        <taxon>Pseudomonadati</taxon>
        <taxon>Pseudomonadota</taxon>
        <taxon>Betaproteobacteria</taxon>
        <taxon>Burkholderiales</taxon>
        <taxon>Burkholderiaceae</taxon>
        <taxon>Cupriavidus</taxon>
    </lineage>
</organism>
<dbReference type="EMBL" id="VLJN01000034">
    <property type="protein sequence ID" value="TWG81798.1"/>
    <property type="molecule type" value="Genomic_DNA"/>
</dbReference>
<dbReference type="InterPro" id="IPR022053">
    <property type="entry name" value="DUF3613"/>
</dbReference>
<reference evidence="1 2" key="1">
    <citation type="submission" date="2019-07" db="EMBL/GenBank/DDBJ databases">
        <title>Genome sequencing of lignin-degrading bacterial isolates.</title>
        <authorList>
            <person name="Gladden J."/>
        </authorList>
    </citation>
    <scope>NUCLEOTIDE SEQUENCE [LARGE SCALE GENOMIC DNA]</scope>
    <source>
        <strain evidence="1 2">J11</strain>
    </source>
</reference>
<comment type="caution">
    <text evidence="1">The sequence shown here is derived from an EMBL/GenBank/DDBJ whole genome shotgun (WGS) entry which is preliminary data.</text>
</comment>
<dbReference type="Proteomes" id="UP000318141">
    <property type="component" value="Unassembled WGS sequence"/>
</dbReference>
<protein>
    <submittedName>
        <fullName evidence="1">Uncharacterized protein DUF3613</fullName>
    </submittedName>
</protein>
<dbReference type="Pfam" id="PF12266">
    <property type="entry name" value="DUF3613"/>
    <property type="match status" value="1"/>
</dbReference>